<dbReference type="AlphaFoldDB" id="A0A8J6NS43"/>
<proteinExistence type="predicted"/>
<evidence type="ECO:0000313" key="2">
    <source>
        <dbReference type="Proteomes" id="UP000614469"/>
    </source>
</evidence>
<sequence>MNSFDGQYPYVAEWVQSGVIEIGNNEYDDVFLRVIDAGGVIWESNKSHSSLDNAFAEMNSAIEAWCDENGIDLGIE</sequence>
<organism evidence="1 2">
    <name type="scientific">Candidatus Desulfolinea nitratireducens</name>
    <dbReference type="NCBI Taxonomy" id="2841698"/>
    <lineage>
        <taxon>Bacteria</taxon>
        <taxon>Bacillati</taxon>
        <taxon>Chloroflexota</taxon>
        <taxon>Anaerolineae</taxon>
        <taxon>Anaerolineales</taxon>
        <taxon>Anaerolineales incertae sedis</taxon>
        <taxon>Candidatus Desulfolinea</taxon>
    </lineage>
</organism>
<reference evidence="1 2" key="1">
    <citation type="submission" date="2020-08" db="EMBL/GenBank/DDBJ databases">
        <title>Bridging the membrane lipid divide: bacteria of the FCB group superphylum have the potential to synthesize archaeal ether lipids.</title>
        <authorList>
            <person name="Villanueva L."/>
            <person name="Von Meijenfeldt F.A.B."/>
            <person name="Westbye A.B."/>
            <person name="Yadav S."/>
            <person name="Hopmans E.C."/>
            <person name="Dutilh B.E."/>
            <person name="Sinninghe Damste J.S."/>
        </authorList>
    </citation>
    <scope>NUCLEOTIDE SEQUENCE [LARGE SCALE GENOMIC DNA]</scope>
    <source>
        <strain evidence="1">NIOZ-UU36</strain>
    </source>
</reference>
<name>A0A8J6NS43_9CHLR</name>
<dbReference type="Proteomes" id="UP000614469">
    <property type="component" value="Unassembled WGS sequence"/>
</dbReference>
<comment type="caution">
    <text evidence="1">The sequence shown here is derived from an EMBL/GenBank/DDBJ whole genome shotgun (WGS) entry which is preliminary data.</text>
</comment>
<dbReference type="EMBL" id="JACNJN010000195">
    <property type="protein sequence ID" value="MBC8336804.1"/>
    <property type="molecule type" value="Genomic_DNA"/>
</dbReference>
<evidence type="ECO:0000313" key="1">
    <source>
        <dbReference type="EMBL" id="MBC8336804.1"/>
    </source>
</evidence>
<protein>
    <submittedName>
        <fullName evidence="1">Uncharacterized protein</fullName>
    </submittedName>
</protein>
<gene>
    <name evidence="1" type="ORF">H8E29_16195</name>
</gene>
<accession>A0A8J6NS43</accession>